<evidence type="ECO:0000256" key="4">
    <source>
        <dbReference type="ARBA" id="ARBA00016436"/>
    </source>
</evidence>
<dbReference type="InterPro" id="IPR027417">
    <property type="entry name" value="P-loop_NTPase"/>
</dbReference>
<evidence type="ECO:0000256" key="1">
    <source>
        <dbReference type="ARBA" id="ARBA00002274"/>
    </source>
</evidence>
<evidence type="ECO:0000256" key="11">
    <source>
        <dbReference type="ARBA" id="ARBA00023098"/>
    </source>
</evidence>
<feature type="binding site" evidence="13">
    <location>
        <begin position="58"/>
        <end position="65"/>
    </location>
    <ligand>
        <name>ATP</name>
        <dbReference type="ChEBI" id="CHEBI:30616"/>
    </ligand>
</feature>
<evidence type="ECO:0000256" key="6">
    <source>
        <dbReference type="ARBA" id="ARBA00022556"/>
    </source>
</evidence>
<dbReference type="NCBIfam" id="TIGR00682">
    <property type="entry name" value="lpxK"/>
    <property type="match status" value="1"/>
</dbReference>
<evidence type="ECO:0000256" key="12">
    <source>
        <dbReference type="ARBA" id="ARBA00029757"/>
    </source>
</evidence>
<keyword evidence="5 13" id="KW-0444">Lipid biosynthesis</keyword>
<dbReference type="GO" id="GO:0005524">
    <property type="term" value="F:ATP binding"/>
    <property type="evidence" value="ECO:0007669"/>
    <property type="project" value="UniProtKB-UniRule"/>
</dbReference>
<evidence type="ECO:0000256" key="9">
    <source>
        <dbReference type="ARBA" id="ARBA00022777"/>
    </source>
</evidence>
<evidence type="ECO:0000256" key="2">
    <source>
        <dbReference type="ARBA" id="ARBA00004870"/>
    </source>
</evidence>
<evidence type="ECO:0000256" key="3">
    <source>
        <dbReference type="ARBA" id="ARBA00012071"/>
    </source>
</evidence>
<keyword evidence="11 13" id="KW-0443">Lipid metabolism</keyword>
<evidence type="ECO:0000256" key="13">
    <source>
        <dbReference type="HAMAP-Rule" id="MF_00409"/>
    </source>
</evidence>
<comment type="function">
    <text evidence="1 13">Transfers the gamma-phosphate of ATP to the 4'-position of a tetraacyldisaccharide 1-phosphate intermediate (termed DS-1-P) to form tetraacyldisaccharide 1,4'-bis-phosphate (lipid IVA).</text>
</comment>
<comment type="pathway">
    <text evidence="2 13">Glycolipid biosynthesis; lipid IV(A) biosynthesis; lipid IV(A) from (3R)-3-hydroxytetradecanoyl-[acyl-carrier-protein] and UDP-N-acetyl-alpha-D-glucosamine: step 6/6.</text>
</comment>
<gene>
    <name evidence="13" type="primary">lpxK</name>
    <name evidence="14" type="ORF">EPV75_05420</name>
</gene>
<protein>
    <recommendedName>
        <fullName evidence="4 13">Tetraacyldisaccharide 4'-kinase</fullName>
        <ecNumber evidence="3 13">2.7.1.130</ecNumber>
    </recommendedName>
    <alternativeName>
        <fullName evidence="12 13">Lipid A 4'-kinase</fullName>
    </alternativeName>
</protein>
<evidence type="ECO:0000313" key="14">
    <source>
        <dbReference type="EMBL" id="QAB15148.1"/>
    </source>
</evidence>
<keyword evidence="6 13" id="KW-0441">Lipid A biosynthesis</keyword>
<keyword evidence="10 13" id="KW-0067">ATP-binding</keyword>
<dbReference type="EMBL" id="CP035033">
    <property type="protein sequence ID" value="QAB15148.1"/>
    <property type="molecule type" value="Genomic_DNA"/>
</dbReference>
<dbReference type="GO" id="GO:0005886">
    <property type="term" value="C:plasma membrane"/>
    <property type="evidence" value="ECO:0007669"/>
    <property type="project" value="TreeGrafter"/>
</dbReference>
<dbReference type="KEGG" id="htr:EPV75_05420"/>
<evidence type="ECO:0000256" key="10">
    <source>
        <dbReference type="ARBA" id="ARBA00022840"/>
    </source>
</evidence>
<sequence length="335" mass="37602">MSWPDFWMKPPTRSWKTALLWPLSQLTCGVAAYRLSRFVRKPPIRRSRAQVIVVGNIVVGGTGKTPFIQWLGRELKAHGIRYGIVSRGYGGQSRHWPQWVTEHSDPAMVGDEPVLLAHSLQCPIAVSPSRPEAIALLESKHELDVIISDDGLQHFAMARDIEIVLMDAQRLLGNGLCLPAGPLREPKKRLGLVDYVVWNGGDAAELQADTSTVMELVPHRFRLVAKPEMTLPLQAFKGDRVNAVAGIGSPERFFSTLADLGIQADTQGFDDHHAFQPDDFAAFESSKPLLMTEKDAVKCRAFAQANWWYLELRPKCPDDFTHRLFQRLGHYDFTI</sequence>
<evidence type="ECO:0000256" key="8">
    <source>
        <dbReference type="ARBA" id="ARBA00022741"/>
    </source>
</evidence>
<dbReference type="SUPFAM" id="SSF52540">
    <property type="entry name" value="P-loop containing nucleoside triphosphate hydrolases"/>
    <property type="match status" value="1"/>
</dbReference>
<dbReference type="UniPathway" id="UPA00359">
    <property type="reaction ID" value="UER00482"/>
</dbReference>
<keyword evidence="7 13" id="KW-0808">Transferase</keyword>
<dbReference type="PANTHER" id="PTHR42724">
    <property type="entry name" value="TETRAACYLDISACCHARIDE 4'-KINASE"/>
    <property type="match status" value="1"/>
</dbReference>
<keyword evidence="9 13" id="KW-0418">Kinase</keyword>
<dbReference type="GO" id="GO:0009029">
    <property type="term" value="F:lipid-A 4'-kinase activity"/>
    <property type="evidence" value="ECO:0007669"/>
    <property type="project" value="UniProtKB-UniRule"/>
</dbReference>
<evidence type="ECO:0000256" key="7">
    <source>
        <dbReference type="ARBA" id="ARBA00022679"/>
    </source>
</evidence>
<keyword evidence="15" id="KW-1185">Reference proteome</keyword>
<proteinExistence type="inferred from homology"/>
<keyword evidence="8 13" id="KW-0547">Nucleotide-binding</keyword>
<evidence type="ECO:0000313" key="15">
    <source>
        <dbReference type="Proteomes" id="UP000285478"/>
    </source>
</evidence>
<dbReference type="GO" id="GO:0009244">
    <property type="term" value="P:lipopolysaccharide core region biosynthetic process"/>
    <property type="evidence" value="ECO:0007669"/>
    <property type="project" value="TreeGrafter"/>
</dbReference>
<dbReference type="HAMAP" id="MF_00409">
    <property type="entry name" value="LpxK"/>
    <property type="match status" value="1"/>
</dbReference>
<evidence type="ECO:0000256" key="5">
    <source>
        <dbReference type="ARBA" id="ARBA00022516"/>
    </source>
</evidence>
<accession>A0A410H2I5</accession>
<name>A0A410H2I5_9GAMM</name>
<comment type="catalytic activity">
    <reaction evidence="13">
        <text>a lipid A disaccharide + ATP = a lipid IVA + ADP + H(+)</text>
        <dbReference type="Rhea" id="RHEA:67840"/>
        <dbReference type="ChEBI" id="CHEBI:15378"/>
        <dbReference type="ChEBI" id="CHEBI:30616"/>
        <dbReference type="ChEBI" id="CHEBI:176343"/>
        <dbReference type="ChEBI" id="CHEBI:176425"/>
        <dbReference type="ChEBI" id="CHEBI:456216"/>
        <dbReference type="EC" id="2.7.1.130"/>
    </reaction>
</comment>
<dbReference type="InterPro" id="IPR003758">
    <property type="entry name" value="LpxK"/>
</dbReference>
<organism evidence="14 15">
    <name type="scientific">Hydrogenovibrio thermophilus</name>
    <dbReference type="NCBI Taxonomy" id="265883"/>
    <lineage>
        <taxon>Bacteria</taxon>
        <taxon>Pseudomonadati</taxon>
        <taxon>Pseudomonadota</taxon>
        <taxon>Gammaproteobacteria</taxon>
        <taxon>Thiotrichales</taxon>
        <taxon>Piscirickettsiaceae</taxon>
        <taxon>Hydrogenovibrio</taxon>
    </lineage>
</organism>
<dbReference type="EC" id="2.7.1.130" evidence="3 13"/>
<dbReference type="AlphaFoldDB" id="A0A410H2I5"/>
<dbReference type="PANTHER" id="PTHR42724:SF1">
    <property type="entry name" value="TETRAACYLDISACCHARIDE 4'-KINASE, MITOCHONDRIAL-RELATED"/>
    <property type="match status" value="1"/>
</dbReference>
<reference evidence="14 15" key="1">
    <citation type="journal article" date="2018" name="Environ. Microbiol.">
        <title>Genomes of ubiquitous marine and hypersaline Hydrogenovibrio, Thiomicrorhabdus and Thiomicrospira spp. encode a diversity of mechanisms to sustain chemolithoautotrophy in heterogeneous environments.</title>
        <authorList>
            <person name="Scott K.M."/>
            <person name="Williams J."/>
            <person name="Porter C.M.B."/>
            <person name="Russel S."/>
            <person name="Harmer T.L."/>
            <person name="Paul J.H."/>
            <person name="Antonen K.M."/>
            <person name="Bridges M.K."/>
            <person name="Camper G.J."/>
            <person name="Campla C.K."/>
            <person name="Casella L.G."/>
            <person name="Chase E."/>
            <person name="Conrad J.W."/>
            <person name="Cruz M.C."/>
            <person name="Dunlap D.S."/>
            <person name="Duran L."/>
            <person name="Fahsbender E.M."/>
            <person name="Goldsmith D.B."/>
            <person name="Keeley R.F."/>
            <person name="Kondoff M.R."/>
            <person name="Kussy B.I."/>
            <person name="Lane M.K."/>
            <person name="Lawler S."/>
            <person name="Leigh B.A."/>
            <person name="Lewis C."/>
            <person name="Lostal L.M."/>
            <person name="Marking D."/>
            <person name="Mancera P.A."/>
            <person name="McClenthan E.C."/>
            <person name="McIntyre E.A."/>
            <person name="Mine J.A."/>
            <person name="Modi S."/>
            <person name="Moore B.D."/>
            <person name="Morgan W.A."/>
            <person name="Nelson K.M."/>
            <person name="Nguyen K.N."/>
            <person name="Ogburn N."/>
            <person name="Parrino D.G."/>
            <person name="Pedapudi A.D."/>
            <person name="Pelham R.P."/>
            <person name="Preece A.M."/>
            <person name="Rampersad E.A."/>
            <person name="Richardson J.C."/>
            <person name="Rodgers C.M."/>
            <person name="Schaffer B.L."/>
            <person name="Sheridan N.E."/>
            <person name="Solone M.R."/>
            <person name="Staley Z.R."/>
            <person name="Tabuchi M."/>
            <person name="Waide R.J."/>
            <person name="Wanjugi P.W."/>
            <person name="Young S."/>
            <person name="Clum A."/>
            <person name="Daum C."/>
            <person name="Huntemann M."/>
            <person name="Ivanova N."/>
            <person name="Kyrpides N."/>
            <person name="Mikhailova N."/>
            <person name="Palaniappan K."/>
            <person name="Pillay M."/>
            <person name="Reddy T.B.K."/>
            <person name="Shapiro N."/>
            <person name="Stamatis D."/>
            <person name="Varghese N."/>
            <person name="Woyke T."/>
            <person name="Boden R."/>
            <person name="Freyermuth S.K."/>
            <person name="Kerfeld C.A."/>
        </authorList>
    </citation>
    <scope>NUCLEOTIDE SEQUENCE [LARGE SCALE GENOMIC DNA]</scope>
    <source>
        <strain evidence="14 15">JR-2</strain>
    </source>
</reference>
<dbReference type="GO" id="GO:0009245">
    <property type="term" value="P:lipid A biosynthetic process"/>
    <property type="evidence" value="ECO:0007669"/>
    <property type="project" value="UniProtKB-UniRule"/>
</dbReference>
<comment type="similarity">
    <text evidence="13">Belongs to the LpxK family.</text>
</comment>
<dbReference type="Pfam" id="PF02606">
    <property type="entry name" value="LpxK"/>
    <property type="match status" value="1"/>
</dbReference>
<dbReference type="Proteomes" id="UP000285478">
    <property type="component" value="Chromosome"/>
</dbReference>